<dbReference type="SUPFAM" id="SSF55874">
    <property type="entry name" value="ATPase domain of HSP90 chaperone/DNA topoisomerase II/histidine kinase"/>
    <property type="match status" value="1"/>
</dbReference>
<feature type="transmembrane region" description="Helical" evidence="1">
    <location>
        <begin position="12"/>
        <end position="29"/>
    </location>
</feature>
<reference evidence="4" key="2">
    <citation type="submission" date="2011-02" db="EMBL/GenBank/DDBJ databases">
        <title>The complete genome of Fluviicola taffensis DSM 16823.</title>
        <authorList>
            <consortium name="US DOE Joint Genome Institute (JGI-PGF)"/>
            <person name="Lucas S."/>
            <person name="Copeland A."/>
            <person name="Lapidus A."/>
            <person name="Bruce D."/>
            <person name="Goodwin L."/>
            <person name="Pitluck S."/>
            <person name="Kyrpides N."/>
            <person name="Mavromatis K."/>
            <person name="Ivanova N."/>
            <person name="Mikhailova N."/>
            <person name="Pagani I."/>
            <person name="Chertkov O."/>
            <person name="Detter J.C."/>
            <person name="Han C."/>
            <person name="Tapia R."/>
            <person name="Land M."/>
            <person name="Hauser L."/>
            <person name="Markowitz V."/>
            <person name="Cheng J.-F."/>
            <person name="Hugenholtz P."/>
            <person name="Woyke T."/>
            <person name="Wu D."/>
            <person name="Tindall B."/>
            <person name="Pomrenke H.G."/>
            <person name="Brambilla E."/>
            <person name="Klenk H.-P."/>
            <person name="Eisen J.A."/>
        </authorList>
    </citation>
    <scope>NUCLEOTIDE SEQUENCE [LARGE SCALE GENOMIC DNA]</scope>
    <source>
        <strain evidence="4">DSM 16823 / RW262 / RW262</strain>
    </source>
</reference>
<dbReference type="eggNOG" id="COG2972">
    <property type="taxonomic scope" value="Bacteria"/>
</dbReference>
<dbReference type="GO" id="GO:0016020">
    <property type="term" value="C:membrane"/>
    <property type="evidence" value="ECO:0007669"/>
    <property type="project" value="InterPro"/>
</dbReference>
<keyword evidence="3" id="KW-0808">Transferase</keyword>
<feature type="transmembrane region" description="Helical" evidence="1">
    <location>
        <begin position="75"/>
        <end position="94"/>
    </location>
</feature>
<dbReference type="InterPro" id="IPR036890">
    <property type="entry name" value="HATPase_C_sf"/>
</dbReference>
<feature type="domain" description="Signal transduction histidine kinase internal region" evidence="2">
    <location>
        <begin position="147"/>
        <end position="221"/>
    </location>
</feature>
<dbReference type="KEGG" id="fte:Fluta_0834"/>
<dbReference type="EMBL" id="CP002542">
    <property type="protein sequence ID" value="AEA42836.1"/>
    <property type="molecule type" value="Genomic_DNA"/>
</dbReference>
<evidence type="ECO:0000313" key="3">
    <source>
        <dbReference type="EMBL" id="AEA42836.1"/>
    </source>
</evidence>
<feature type="transmembrane region" description="Helical" evidence="1">
    <location>
        <begin position="41"/>
        <end position="63"/>
    </location>
</feature>
<reference evidence="3 4" key="1">
    <citation type="journal article" date="2011" name="Stand. Genomic Sci.">
        <title>Complete genome sequence of the gliding freshwater bacterium Fluviicola taffensis type strain (RW262).</title>
        <authorList>
            <person name="Woyke T."/>
            <person name="Chertkov O."/>
            <person name="Lapidus A."/>
            <person name="Nolan M."/>
            <person name="Lucas S."/>
            <person name="Del Rio T.G."/>
            <person name="Tice H."/>
            <person name="Cheng J.F."/>
            <person name="Tapia R."/>
            <person name="Han C."/>
            <person name="Goodwin L."/>
            <person name="Pitluck S."/>
            <person name="Liolios K."/>
            <person name="Pagani I."/>
            <person name="Ivanova N."/>
            <person name="Huntemann M."/>
            <person name="Mavromatis K."/>
            <person name="Mikhailova N."/>
            <person name="Pati A."/>
            <person name="Chen A."/>
            <person name="Palaniappan K."/>
            <person name="Land M."/>
            <person name="Hauser L."/>
            <person name="Brambilla E.M."/>
            <person name="Rohde M."/>
            <person name="Mwirichia R."/>
            <person name="Sikorski J."/>
            <person name="Tindall B.J."/>
            <person name="Goker M."/>
            <person name="Bristow J."/>
            <person name="Eisen J.A."/>
            <person name="Markowitz V."/>
            <person name="Hugenholtz P."/>
            <person name="Klenk H.P."/>
            <person name="Kyrpides N.C."/>
        </authorList>
    </citation>
    <scope>NUCLEOTIDE SEQUENCE [LARGE SCALE GENOMIC DNA]</scope>
    <source>
        <strain evidence="4">DSM 16823 / RW262 / RW262</strain>
    </source>
</reference>
<proteinExistence type="predicted"/>
<keyword evidence="1" id="KW-1133">Transmembrane helix</keyword>
<dbReference type="STRING" id="755732.Fluta_0834"/>
<dbReference type="InterPro" id="IPR050640">
    <property type="entry name" value="Bact_2-comp_sensor_kinase"/>
</dbReference>
<evidence type="ECO:0000313" key="4">
    <source>
        <dbReference type="Proteomes" id="UP000007463"/>
    </source>
</evidence>
<gene>
    <name evidence="3" type="ordered locus">Fluta_0834</name>
</gene>
<keyword evidence="4" id="KW-1185">Reference proteome</keyword>
<dbReference type="AlphaFoldDB" id="F2IJE8"/>
<dbReference type="InterPro" id="IPR010559">
    <property type="entry name" value="Sig_transdc_His_kin_internal"/>
</dbReference>
<feature type="transmembrane region" description="Helical" evidence="1">
    <location>
        <begin position="106"/>
        <end position="126"/>
    </location>
</feature>
<dbReference type="RefSeq" id="WP_013685608.1">
    <property type="nucleotide sequence ID" value="NC_015321.1"/>
</dbReference>
<keyword evidence="1" id="KW-0472">Membrane</keyword>
<dbReference type="PANTHER" id="PTHR34220">
    <property type="entry name" value="SENSOR HISTIDINE KINASE YPDA"/>
    <property type="match status" value="1"/>
</dbReference>
<dbReference type="Pfam" id="PF06580">
    <property type="entry name" value="His_kinase"/>
    <property type="match status" value="1"/>
</dbReference>
<dbReference type="GO" id="GO:0000155">
    <property type="term" value="F:phosphorelay sensor kinase activity"/>
    <property type="evidence" value="ECO:0007669"/>
    <property type="project" value="InterPro"/>
</dbReference>
<dbReference type="PANTHER" id="PTHR34220:SF7">
    <property type="entry name" value="SENSOR HISTIDINE KINASE YPDA"/>
    <property type="match status" value="1"/>
</dbReference>
<accession>F2IJE8</accession>
<name>F2IJE8_FLUTR</name>
<evidence type="ECO:0000256" key="1">
    <source>
        <dbReference type="SAM" id="Phobius"/>
    </source>
</evidence>
<evidence type="ECO:0000259" key="2">
    <source>
        <dbReference type="Pfam" id="PF06580"/>
    </source>
</evidence>
<dbReference type="Gene3D" id="3.30.565.10">
    <property type="entry name" value="Histidine kinase-like ATPase, C-terminal domain"/>
    <property type="match status" value="1"/>
</dbReference>
<keyword evidence="1" id="KW-0812">Transmembrane</keyword>
<dbReference type="Proteomes" id="UP000007463">
    <property type="component" value="Chromosome"/>
</dbReference>
<dbReference type="HOGENOM" id="CLU_020473_1_0_10"/>
<keyword evidence="3" id="KW-0418">Kinase</keyword>
<organism evidence="3 4">
    <name type="scientific">Fluviicola taffensis (strain DSM 16823 / NCIMB 13979 / RW262)</name>
    <dbReference type="NCBI Taxonomy" id="755732"/>
    <lineage>
        <taxon>Bacteria</taxon>
        <taxon>Pseudomonadati</taxon>
        <taxon>Bacteroidota</taxon>
        <taxon>Flavobacteriia</taxon>
        <taxon>Flavobacteriales</taxon>
        <taxon>Crocinitomicaceae</taxon>
        <taxon>Fluviicola</taxon>
    </lineage>
</organism>
<sequence>MKFSYFNFWLRNIVIYLFFCLLGLIMVLVDGTHQIHEKGRFMHVVFNGGVMFAIAHIQVYIHNRFLYERFFSKQNLKYFLGTVSLFASYFLINYFTPFTFVSNRDVITMCISIFLIYLVGLGFYYMHKNISDRNRRFLTGLLEKDDEIRHLKAQLNPHFLFNALNNLYATSLTAPNETPDKILELSDLLRYQIESSKKERVPLYEEIDFIKKYLSYEQNRSPKLNISLHNKIAMNQLMLSPMLFMPFIENAIKYSSGTEKPTVSLEISTDKQRLTFKVWNNFDPERREFSGTNTGISNTKQRLELMYNNKHELIITDADGIHTVELTLVL</sequence>
<protein>
    <submittedName>
        <fullName evidence="3">Signal transduction histidine kinase, LytS</fullName>
    </submittedName>
</protein>